<dbReference type="Pfam" id="PF00300">
    <property type="entry name" value="His_Phos_1"/>
    <property type="match status" value="1"/>
</dbReference>
<dbReference type="OrthoDB" id="496981at2759"/>
<dbReference type="InterPro" id="IPR029033">
    <property type="entry name" value="His_PPase_superfam"/>
</dbReference>
<evidence type="ECO:0008006" key="3">
    <source>
        <dbReference type="Google" id="ProtNLM"/>
    </source>
</evidence>
<dbReference type="CDD" id="cd07067">
    <property type="entry name" value="HP_PGM_like"/>
    <property type="match status" value="1"/>
</dbReference>
<proteinExistence type="predicted"/>
<organism evidence="1 2">
    <name type="scientific">Claviceps pusilla</name>
    <dbReference type="NCBI Taxonomy" id="123648"/>
    <lineage>
        <taxon>Eukaryota</taxon>
        <taxon>Fungi</taxon>
        <taxon>Dikarya</taxon>
        <taxon>Ascomycota</taxon>
        <taxon>Pezizomycotina</taxon>
        <taxon>Sordariomycetes</taxon>
        <taxon>Hypocreomycetidae</taxon>
        <taxon>Hypocreales</taxon>
        <taxon>Clavicipitaceae</taxon>
        <taxon>Claviceps</taxon>
    </lineage>
</organism>
<evidence type="ECO:0000313" key="2">
    <source>
        <dbReference type="Proteomes" id="UP000748025"/>
    </source>
</evidence>
<sequence>MPRIPKISPTVHLVRHAQGYHNVSVANESLSDPDLTPTGECQCSDLRAKFPFHDKLAKLVSSPMRRTIHTCNLSFGGPGQLYPIILLDSLQEVSSSPCDTGSSKEVLLDEYGYNIDTDHLRDGWTDKGPGSIFEPTVEAVTARAKDARLTLLQIATDAEGDVAVVTHGGFLHFLTDDWEDVPVDGATAWTNCMFRSYTFEECHEDEDDVRLVETRESRQRRQPLAKKPLTWAEERELKAAVQARIAPHLKMTP</sequence>
<dbReference type="SMART" id="SM00855">
    <property type="entry name" value="PGAM"/>
    <property type="match status" value="1"/>
</dbReference>
<gene>
    <name evidence="1" type="ORF">E4U43_002782</name>
</gene>
<protein>
    <recommendedName>
        <fullName evidence="3">Phosphoglycerate mutase family protein</fullName>
    </recommendedName>
</protein>
<dbReference type="Proteomes" id="UP000748025">
    <property type="component" value="Unassembled WGS sequence"/>
</dbReference>
<evidence type="ECO:0000313" key="1">
    <source>
        <dbReference type="EMBL" id="KAG6016905.1"/>
    </source>
</evidence>
<accession>A0A9P7NG51</accession>
<dbReference type="InterPro" id="IPR013078">
    <property type="entry name" value="His_Pase_superF_clade-1"/>
</dbReference>
<dbReference type="GO" id="GO:0005737">
    <property type="term" value="C:cytoplasm"/>
    <property type="evidence" value="ECO:0007669"/>
    <property type="project" value="TreeGrafter"/>
</dbReference>
<name>A0A9P7NG51_9HYPO</name>
<dbReference type="Gene3D" id="3.40.50.1240">
    <property type="entry name" value="Phosphoglycerate mutase-like"/>
    <property type="match status" value="1"/>
</dbReference>
<dbReference type="AlphaFoldDB" id="A0A9P7NG51"/>
<dbReference type="InterPro" id="IPR050275">
    <property type="entry name" value="PGM_Phosphatase"/>
</dbReference>
<dbReference type="EMBL" id="SRPW01000201">
    <property type="protein sequence ID" value="KAG6016905.1"/>
    <property type="molecule type" value="Genomic_DNA"/>
</dbReference>
<comment type="caution">
    <text evidence="1">The sequence shown here is derived from an EMBL/GenBank/DDBJ whole genome shotgun (WGS) entry which is preliminary data.</text>
</comment>
<dbReference type="PANTHER" id="PTHR48100">
    <property type="entry name" value="BROAD-SPECIFICITY PHOSPHATASE YOR283W-RELATED"/>
    <property type="match status" value="1"/>
</dbReference>
<keyword evidence="2" id="KW-1185">Reference proteome</keyword>
<reference evidence="1" key="1">
    <citation type="journal article" date="2020" name="bioRxiv">
        <title>Whole genome comparisons of ergot fungi reveals the divergence and evolution of species within the genus Claviceps are the result of varying mechanisms driving genome evolution and host range expansion.</title>
        <authorList>
            <person name="Wyka S.A."/>
            <person name="Mondo S.J."/>
            <person name="Liu M."/>
            <person name="Dettman J."/>
            <person name="Nalam V."/>
            <person name="Broders K.D."/>
        </authorList>
    </citation>
    <scope>NUCLEOTIDE SEQUENCE</scope>
    <source>
        <strain evidence="1">CCC 602</strain>
    </source>
</reference>
<dbReference type="PANTHER" id="PTHR48100:SF54">
    <property type="entry name" value="PHOSPHATASE SPAC5H10.03-RELATED"/>
    <property type="match status" value="1"/>
</dbReference>
<dbReference type="SUPFAM" id="SSF53254">
    <property type="entry name" value="Phosphoglycerate mutase-like"/>
    <property type="match status" value="1"/>
</dbReference>
<dbReference type="GO" id="GO:0016791">
    <property type="term" value="F:phosphatase activity"/>
    <property type="evidence" value="ECO:0007669"/>
    <property type="project" value="TreeGrafter"/>
</dbReference>